<evidence type="ECO:0000256" key="9">
    <source>
        <dbReference type="RuleBase" id="RU364004"/>
    </source>
</evidence>
<evidence type="ECO:0000256" key="2">
    <source>
        <dbReference type="ARBA" id="ARBA00022517"/>
    </source>
</evidence>
<proteinExistence type="inferred from homology"/>
<accession>A0A3L6PH18</accession>
<dbReference type="InterPro" id="IPR038664">
    <property type="entry name" value="Gar1/Naf1_Cbf5-bd_sf"/>
</dbReference>
<comment type="subcellular location">
    <subcellularLocation>
        <location evidence="1 9">Nucleus</location>
        <location evidence="1 9">Nucleolus</location>
    </subcellularLocation>
</comment>
<evidence type="ECO:0000256" key="7">
    <source>
        <dbReference type="ARBA" id="ARBA00038293"/>
    </source>
</evidence>
<dbReference type="GO" id="GO:0000454">
    <property type="term" value="P:snoRNA guided rRNA pseudouridine synthesis"/>
    <property type="evidence" value="ECO:0007669"/>
    <property type="project" value="TreeGrafter"/>
</dbReference>
<dbReference type="PANTHER" id="PTHR23237:SF6">
    <property type="entry name" value="H_ACA RIBONUCLEOPROTEIN COMPLEX SUBUNIT 1"/>
    <property type="match status" value="1"/>
</dbReference>
<dbReference type="GO" id="GO:0034513">
    <property type="term" value="F:box H/ACA snoRNA binding"/>
    <property type="evidence" value="ECO:0007669"/>
    <property type="project" value="TreeGrafter"/>
</dbReference>
<dbReference type="Proteomes" id="UP000275267">
    <property type="component" value="Unassembled WGS sequence"/>
</dbReference>
<dbReference type="InterPro" id="IPR007504">
    <property type="entry name" value="H/ACA_rnp_Gar1/Naf1"/>
</dbReference>
<name>A0A3L6PH18_PANMI</name>
<dbReference type="InterPro" id="IPR009000">
    <property type="entry name" value="Transl_B-barrel_sf"/>
</dbReference>
<feature type="compositionally biased region" description="Gly residues" evidence="10">
    <location>
        <begin position="1"/>
        <end position="25"/>
    </location>
</feature>
<keyword evidence="2 9" id="KW-0690">Ribosome biogenesis</keyword>
<dbReference type="GO" id="GO:0031429">
    <property type="term" value="C:box H/ACA snoRNP complex"/>
    <property type="evidence" value="ECO:0007669"/>
    <property type="project" value="TreeGrafter"/>
</dbReference>
<keyword evidence="3 9" id="KW-0698">rRNA processing</keyword>
<dbReference type="OrthoDB" id="2187159at2759"/>
<dbReference type="FunFam" id="2.40.10.230:FF:000001">
    <property type="entry name" value="H/ACA ribonucleoprotein complex subunit"/>
    <property type="match status" value="1"/>
</dbReference>
<reference evidence="12" key="1">
    <citation type="journal article" date="2019" name="Nat. Commun.">
        <title>The genome of broomcorn millet.</title>
        <authorList>
            <person name="Zou C."/>
            <person name="Miki D."/>
            <person name="Li D."/>
            <person name="Tang Q."/>
            <person name="Xiao L."/>
            <person name="Rajput S."/>
            <person name="Deng P."/>
            <person name="Jia W."/>
            <person name="Huang R."/>
            <person name="Zhang M."/>
            <person name="Sun Y."/>
            <person name="Hu J."/>
            <person name="Fu X."/>
            <person name="Schnable P.S."/>
            <person name="Li F."/>
            <person name="Zhang H."/>
            <person name="Feng B."/>
            <person name="Zhu X."/>
            <person name="Liu R."/>
            <person name="Schnable J.C."/>
            <person name="Zhu J.-K."/>
            <person name="Zhang H."/>
        </authorList>
    </citation>
    <scope>NUCLEOTIDE SEQUENCE [LARGE SCALE GENOMIC DNA]</scope>
</reference>
<keyword evidence="5 9" id="KW-0539">Nucleus</keyword>
<sequence>MRPPRGRGGGGRFGGGGGRFGGGGGFRDEGPPAEVVEVSTFLHACEGDAVTKLTNEKVPYFNAPIYLQNKTQIGKVDEIFGPINESYFSVKMMEGIIATSYKEGDKFYIDPMKLLPLSRFLPQPKKVLSDKIGGNLKEHLEVVAVVEEVVAEAVVVHSVGEEDHQGAVADLQGVEGVAALEAEADSRCSLSLMFVEHQILLYQINCNIFSPGFSDPRTSLRKHLKRCNERKKALRVAAHTQRRMDSVHDIISILEGDEAAEGQ</sequence>
<evidence type="ECO:0000313" key="11">
    <source>
        <dbReference type="EMBL" id="RLM58166.1"/>
    </source>
</evidence>
<dbReference type="AlphaFoldDB" id="A0A3L6PH18"/>
<evidence type="ECO:0000256" key="10">
    <source>
        <dbReference type="SAM" id="MobiDB-lite"/>
    </source>
</evidence>
<keyword evidence="4 9" id="KW-0694">RNA-binding</keyword>
<evidence type="ECO:0000256" key="5">
    <source>
        <dbReference type="ARBA" id="ARBA00023242"/>
    </source>
</evidence>
<keyword evidence="12" id="KW-1185">Reference proteome</keyword>
<evidence type="ECO:0000313" key="12">
    <source>
        <dbReference type="Proteomes" id="UP000275267"/>
    </source>
</evidence>
<evidence type="ECO:0000256" key="1">
    <source>
        <dbReference type="ARBA" id="ARBA00004604"/>
    </source>
</evidence>
<feature type="region of interest" description="Disordered" evidence="10">
    <location>
        <begin position="1"/>
        <end position="29"/>
    </location>
</feature>
<comment type="caution">
    <text evidence="11">The sequence shown here is derived from an EMBL/GenBank/DDBJ whole genome shotgun (WGS) entry which is preliminary data.</text>
</comment>
<keyword evidence="6 9" id="KW-0687">Ribonucleoprotein</keyword>
<comment type="similarity">
    <text evidence="7 9">Belongs to the GAR1 family.</text>
</comment>
<dbReference type="Gene3D" id="2.40.10.230">
    <property type="entry name" value="Probable tRNA pseudouridine synthase domain"/>
    <property type="match status" value="1"/>
</dbReference>
<comment type="function">
    <text evidence="9">Required for ribosome biogenesis. Part of a complex which catalyzes pseudouridylation of rRNA. This involves the isomerization of uridine such that the ribose is subsequently attached to C5, instead of the normal N1. Pseudouridine ("psi") residues may serve to stabilize the conformation of rRNAs.</text>
</comment>
<comment type="subunit">
    <text evidence="9">Component of the small nucleolar ribonucleoprotein particles containing H/ACA-type snoRNAs (H/ACA snoRNPs).</text>
</comment>
<dbReference type="Pfam" id="PF04410">
    <property type="entry name" value="Gar1"/>
    <property type="match status" value="1"/>
</dbReference>
<evidence type="ECO:0000256" key="8">
    <source>
        <dbReference type="ARBA" id="ARBA00059623"/>
    </source>
</evidence>
<evidence type="ECO:0000256" key="3">
    <source>
        <dbReference type="ARBA" id="ARBA00022552"/>
    </source>
</evidence>
<dbReference type="EMBL" id="PQIB02000017">
    <property type="protein sequence ID" value="RLM58166.1"/>
    <property type="molecule type" value="Genomic_DNA"/>
</dbReference>
<gene>
    <name evidence="11" type="ORF">C2845_PM18G09940</name>
</gene>
<evidence type="ECO:0000256" key="6">
    <source>
        <dbReference type="ARBA" id="ARBA00023274"/>
    </source>
</evidence>
<dbReference type="PANTHER" id="PTHR23237">
    <property type="entry name" value="NUCLEOLAR PROTEIN FAMILY A MEMBER 1 SNORNP PROTEIN GAR1"/>
    <property type="match status" value="1"/>
</dbReference>
<dbReference type="SUPFAM" id="SSF50447">
    <property type="entry name" value="Translation proteins"/>
    <property type="match status" value="1"/>
</dbReference>
<dbReference type="STRING" id="4540.A0A3L6PH18"/>
<comment type="function">
    <text evidence="8">Required for ribosome biogenesis. Part of a complex which catalyzes pseudouridylation of rRNA. This involves the isomerization of uridine such that the ribose is subsequently attached to C5, instead of the normal N1. Pseudouridine ('psi') residues may serve to stabilize the conformation of rRNAs.</text>
</comment>
<protein>
    <recommendedName>
        <fullName evidence="9">H/ACA ribonucleoprotein complex subunit</fullName>
    </recommendedName>
</protein>
<organism evidence="11 12">
    <name type="scientific">Panicum miliaceum</name>
    <name type="common">Proso millet</name>
    <name type="synonym">Broomcorn millet</name>
    <dbReference type="NCBI Taxonomy" id="4540"/>
    <lineage>
        <taxon>Eukaryota</taxon>
        <taxon>Viridiplantae</taxon>
        <taxon>Streptophyta</taxon>
        <taxon>Embryophyta</taxon>
        <taxon>Tracheophyta</taxon>
        <taxon>Spermatophyta</taxon>
        <taxon>Magnoliopsida</taxon>
        <taxon>Liliopsida</taxon>
        <taxon>Poales</taxon>
        <taxon>Poaceae</taxon>
        <taxon>PACMAD clade</taxon>
        <taxon>Panicoideae</taxon>
        <taxon>Panicodae</taxon>
        <taxon>Paniceae</taxon>
        <taxon>Panicinae</taxon>
        <taxon>Panicum</taxon>
        <taxon>Panicum sect. Panicum</taxon>
    </lineage>
</organism>
<evidence type="ECO:0000256" key="4">
    <source>
        <dbReference type="ARBA" id="ARBA00022884"/>
    </source>
</evidence>